<dbReference type="AlphaFoldDB" id="A0A383AHK9"/>
<protein>
    <submittedName>
        <fullName evidence="2">Uncharacterized protein</fullName>
    </submittedName>
</protein>
<reference evidence="2" key="1">
    <citation type="submission" date="2018-05" db="EMBL/GenBank/DDBJ databases">
        <authorList>
            <person name="Lanie J.A."/>
            <person name="Ng W.-L."/>
            <person name="Kazmierczak K.M."/>
            <person name="Andrzejewski T.M."/>
            <person name="Davidsen T.M."/>
            <person name="Wayne K.J."/>
            <person name="Tettelin H."/>
            <person name="Glass J.I."/>
            <person name="Rusch D."/>
            <person name="Podicherti R."/>
            <person name="Tsui H.-C.T."/>
            <person name="Winkler M.E."/>
        </authorList>
    </citation>
    <scope>NUCLEOTIDE SEQUENCE</scope>
</reference>
<feature type="transmembrane region" description="Helical" evidence="1">
    <location>
        <begin position="111"/>
        <end position="131"/>
    </location>
</feature>
<feature type="transmembrane region" description="Helical" evidence="1">
    <location>
        <begin position="206"/>
        <end position="224"/>
    </location>
</feature>
<feature type="transmembrane region" description="Helical" evidence="1">
    <location>
        <begin position="41"/>
        <end position="58"/>
    </location>
</feature>
<keyword evidence="1" id="KW-1133">Transmembrane helix</keyword>
<feature type="transmembrane region" description="Helical" evidence="1">
    <location>
        <begin position="20"/>
        <end position="36"/>
    </location>
</feature>
<gene>
    <name evidence="2" type="ORF">METZ01_LOCUS459442</name>
</gene>
<keyword evidence="1" id="KW-0812">Transmembrane</keyword>
<feature type="non-terminal residue" evidence="2">
    <location>
        <position position="251"/>
    </location>
</feature>
<proteinExistence type="predicted"/>
<sequence length="251" mass="28139">VYATWLLGSEVWGERAGRRAAWVMALFPTVVMYSALPLREAYLVCLLMFGLVWVARWSRDGKIRQAIWAFLLFGVGIFFHGSIFVIALAFLMVIAGKIFWRGGQSFIRGRLHLTALAGSIIIGGSILFWGLSGTYVDKLGRLTDVVDLQRWVSYSQAKYYADGHAAKAVYPAWTAPDTVGDLVWAVPVKITYLLFAPFPWDIKTPAHLIGLIDGLLYLGLIIIITRNIKTIWRNPAARTVLLVILPFIFAY</sequence>
<dbReference type="EMBL" id="UINC01191781">
    <property type="protein sequence ID" value="SVE06588.1"/>
    <property type="molecule type" value="Genomic_DNA"/>
</dbReference>
<evidence type="ECO:0000256" key="1">
    <source>
        <dbReference type="SAM" id="Phobius"/>
    </source>
</evidence>
<keyword evidence="1" id="KW-0472">Membrane</keyword>
<accession>A0A383AHK9</accession>
<feature type="transmembrane region" description="Helical" evidence="1">
    <location>
        <begin position="70"/>
        <end position="99"/>
    </location>
</feature>
<organism evidence="2">
    <name type="scientific">marine metagenome</name>
    <dbReference type="NCBI Taxonomy" id="408172"/>
    <lineage>
        <taxon>unclassified sequences</taxon>
        <taxon>metagenomes</taxon>
        <taxon>ecological metagenomes</taxon>
    </lineage>
</organism>
<name>A0A383AHK9_9ZZZZ</name>
<feature type="non-terminal residue" evidence="2">
    <location>
        <position position="1"/>
    </location>
</feature>
<evidence type="ECO:0000313" key="2">
    <source>
        <dbReference type="EMBL" id="SVE06588.1"/>
    </source>
</evidence>